<keyword evidence="3 7" id="KW-0479">Metal-binding</keyword>
<dbReference type="PANTHER" id="PTHR46696:SF4">
    <property type="entry name" value="BIOTIN BIOSYNTHESIS CYTOCHROME P450"/>
    <property type="match status" value="1"/>
</dbReference>
<dbReference type="PROSITE" id="PS00086">
    <property type="entry name" value="CYTOCHROME_P450"/>
    <property type="match status" value="1"/>
</dbReference>
<dbReference type="PRINTS" id="PR00359">
    <property type="entry name" value="BP450"/>
</dbReference>
<evidence type="ECO:0000256" key="3">
    <source>
        <dbReference type="ARBA" id="ARBA00022723"/>
    </source>
</evidence>
<keyword evidence="4 7" id="KW-0560">Oxidoreductase</keyword>
<organism evidence="9 10">
    <name type="scientific">Sinimarinibacterium flocculans</name>
    <dbReference type="NCBI Taxonomy" id="985250"/>
    <lineage>
        <taxon>Bacteria</taxon>
        <taxon>Pseudomonadati</taxon>
        <taxon>Pseudomonadota</taxon>
        <taxon>Gammaproteobacteria</taxon>
        <taxon>Nevskiales</taxon>
        <taxon>Nevskiaceae</taxon>
        <taxon>Sinimarinibacterium</taxon>
    </lineage>
</organism>
<dbReference type="InterPro" id="IPR036396">
    <property type="entry name" value="Cyt_P450_sf"/>
</dbReference>
<evidence type="ECO:0000313" key="9">
    <source>
        <dbReference type="EMBL" id="PXV68374.1"/>
    </source>
</evidence>
<evidence type="ECO:0000256" key="6">
    <source>
        <dbReference type="ARBA" id="ARBA00023033"/>
    </source>
</evidence>
<dbReference type="GO" id="GO:0006707">
    <property type="term" value="P:cholesterol catabolic process"/>
    <property type="evidence" value="ECO:0007669"/>
    <property type="project" value="TreeGrafter"/>
</dbReference>
<dbReference type="SUPFAM" id="SSF48264">
    <property type="entry name" value="Cytochrome P450"/>
    <property type="match status" value="1"/>
</dbReference>
<dbReference type="AlphaFoldDB" id="A0A318EI31"/>
<dbReference type="GO" id="GO:0008395">
    <property type="term" value="F:steroid hydroxylase activity"/>
    <property type="evidence" value="ECO:0007669"/>
    <property type="project" value="TreeGrafter"/>
</dbReference>
<dbReference type="InterPro" id="IPR017972">
    <property type="entry name" value="Cyt_P450_CS"/>
</dbReference>
<dbReference type="EMBL" id="QICN01000004">
    <property type="protein sequence ID" value="PXV68374.1"/>
    <property type="molecule type" value="Genomic_DNA"/>
</dbReference>
<comment type="similarity">
    <text evidence="1 7">Belongs to the cytochrome P450 family.</text>
</comment>
<accession>A0A318EI31</accession>
<dbReference type="GO" id="GO:0036199">
    <property type="term" value="F:cholest-4-en-3-one 26-monooxygenase activity"/>
    <property type="evidence" value="ECO:0007669"/>
    <property type="project" value="TreeGrafter"/>
</dbReference>
<evidence type="ECO:0000256" key="4">
    <source>
        <dbReference type="ARBA" id="ARBA00023002"/>
    </source>
</evidence>
<protein>
    <submittedName>
        <fullName evidence="9">Cytochrome P450</fullName>
    </submittedName>
</protein>
<keyword evidence="2 7" id="KW-0349">Heme</keyword>
<dbReference type="PANTHER" id="PTHR46696">
    <property type="entry name" value="P450, PUTATIVE (EUROFUNG)-RELATED"/>
    <property type="match status" value="1"/>
</dbReference>
<dbReference type="Proteomes" id="UP000248330">
    <property type="component" value="Unassembled WGS sequence"/>
</dbReference>
<dbReference type="GO" id="GO:0020037">
    <property type="term" value="F:heme binding"/>
    <property type="evidence" value="ECO:0007669"/>
    <property type="project" value="InterPro"/>
</dbReference>
<keyword evidence="10" id="KW-1185">Reference proteome</keyword>
<evidence type="ECO:0000256" key="8">
    <source>
        <dbReference type="SAM" id="MobiDB-lite"/>
    </source>
</evidence>
<reference evidence="9 10" key="1">
    <citation type="submission" date="2018-04" db="EMBL/GenBank/DDBJ databases">
        <title>Genomic Encyclopedia of Type Strains, Phase IV (KMG-IV): sequencing the most valuable type-strain genomes for metagenomic binning, comparative biology and taxonomic classification.</title>
        <authorList>
            <person name="Goeker M."/>
        </authorList>
    </citation>
    <scope>NUCLEOTIDE SEQUENCE [LARGE SCALE GENOMIC DNA]</scope>
    <source>
        <strain evidence="9 10">DSM 104150</strain>
    </source>
</reference>
<dbReference type="Pfam" id="PF00067">
    <property type="entry name" value="p450"/>
    <property type="match status" value="1"/>
</dbReference>
<name>A0A318EI31_9GAMM</name>
<sequence length="522" mass="58214">MSNDPVYYDPYLRSIVKDPYPLYRRLREEAPLYYNKEYDFYAISRYEDVRAGFINHKALISGRGGILEMIKQKIEMPAGTFIFDDPPRHTMYRQIVQRIFTPRRMNGLEPLVRSETIKVLDKLVGRDEFDVIDDIGRQLPMRVIGMLLGIPEEDQQLVRELTDAKMRTEEGKPIDYAEGLKMEENFDEYIKWRTNNPSDDVITELLGVEFTDDIGTQRKLTRDELITFCNVLAGAGNETTNRLIGWTCKTLAEYPDQRRELVSNPALIPDAIEEVLRLEPPAPHVGRYIASDVEFQGQKLPAGSTILMLVGAANHDDRVFADPDRFDIHRDRTRSHLAFGAGIHTCIGNVLARLEGRVVFEELLKRVPEWDIDLANAELLSTSTVRGWDRLPAYVNARGAAQIKARAQAEKAAAEAPVTGAPASVAGTWTITVKGPTGPMDSTLELKDGAGGLSGAQSGEGTTTEIESASYDAKTGAITWINKISKPIKMKLTFNGTVNGNEISGKLKAGFMGSFPFTGKRV</sequence>
<dbReference type="CDD" id="cd11078">
    <property type="entry name" value="CYP130-like"/>
    <property type="match status" value="1"/>
</dbReference>
<keyword evidence="6 7" id="KW-0503">Monooxygenase</keyword>
<dbReference type="GO" id="GO:0005506">
    <property type="term" value="F:iron ion binding"/>
    <property type="evidence" value="ECO:0007669"/>
    <property type="project" value="InterPro"/>
</dbReference>
<dbReference type="OrthoDB" id="7052847at2"/>
<feature type="region of interest" description="Disordered" evidence="8">
    <location>
        <begin position="446"/>
        <end position="465"/>
    </location>
</feature>
<gene>
    <name evidence="9" type="ORF">C8D93_10469</name>
</gene>
<feature type="compositionally biased region" description="Polar residues" evidence="8">
    <location>
        <begin position="455"/>
        <end position="465"/>
    </location>
</feature>
<keyword evidence="5 7" id="KW-0408">Iron</keyword>
<proteinExistence type="inferred from homology"/>
<evidence type="ECO:0000256" key="5">
    <source>
        <dbReference type="ARBA" id="ARBA00023004"/>
    </source>
</evidence>
<evidence type="ECO:0000256" key="7">
    <source>
        <dbReference type="RuleBase" id="RU000461"/>
    </source>
</evidence>
<evidence type="ECO:0000256" key="2">
    <source>
        <dbReference type="ARBA" id="ARBA00022617"/>
    </source>
</evidence>
<dbReference type="Gene3D" id="1.10.630.10">
    <property type="entry name" value="Cytochrome P450"/>
    <property type="match status" value="1"/>
</dbReference>
<evidence type="ECO:0000313" key="10">
    <source>
        <dbReference type="Proteomes" id="UP000248330"/>
    </source>
</evidence>
<comment type="caution">
    <text evidence="9">The sequence shown here is derived from an EMBL/GenBank/DDBJ whole genome shotgun (WGS) entry which is preliminary data.</text>
</comment>
<dbReference type="InterPro" id="IPR002397">
    <property type="entry name" value="Cyt_P450_B"/>
</dbReference>
<evidence type="ECO:0000256" key="1">
    <source>
        <dbReference type="ARBA" id="ARBA00010617"/>
    </source>
</evidence>
<dbReference type="FunFam" id="1.10.630.10:FF:000018">
    <property type="entry name" value="Cytochrome P450 monooxygenase"/>
    <property type="match status" value="1"/>
</dbReference>
<dbReference type="InterPro" id="IPR001128">
    <property type="entry name" value="Cyt_P450"/>
</dbReference>
<dbReference type="PRINTS" id="PR00385">
    <property type="entry name" value="P450"/>
</dbReference>